<dbReference type="AlphaFoldDB" id="A0AAE3ZJ60"/>
<dbReference type="Proteomes" id="UP001180845">
    <property type="component" value="Unassembled WGS sequence"/>
</dbReference>
<proteinExistence type="predicted"/>
<sequence>MIPTLDFAALDTVPLRSAVTVPGLEHPSLLAVLTAAMPGVQHSRKSLRTEVDEHTLIDLLTGSAVRVLISWDRQLGRTRTSIAEIGPRPLWDEVVAYLGEWERHSRTIPEHWGEQG</sequence>
<protein>
    <submittedName>
        <fullName evidence="1">Uncharacterized protein</fullName>
    </submittedName>
</protein>
<accession>A0AAE3ZJ60</accession>
<gene>
    <name evidence="1" type="ORF">JOF55_004050</name>
</gene>
<dbReference type="RefSeq" id="WP_310276656.1">
    <property type="nucleotide sequence ID" value="NZ_JAVDXW010000001.1"/>
</dbReference>
<organism evidence="1 2">
    <name type="scientific">Haloactinomyces albus</name>
    <dbReference type="NCBI Taxonomy" id="1352928"/>
    <lineage>
        <taxon>Bacteria</taxon>
        <taxon>Bacillati</taxon>
        <taxon>Actinomycetota</taxon>
        <taxon>Actinomycetes</taxon>
        <taxon>Actinopolysporales</taxon>
        <taxon>Actinopolysporaceae</taxon>
        <taxon>Haloactinomyces</taxon>
    </lineage>
</organism>
<dbReference type="EMBL" id="JAVDXW010000001">
    <property type="protein sequence ID" value="MDR7303869.1"/>
    <property type="molecule type" value="Genomic_DNA"/>
</dbReference>
<evidence type="ECO:0000313" key="2">
    <source>
        <dbReference type="Proteomes" id="UP001180845"/>
    </source>
</evidence>
<evidence type="ECO:0000313" key="1">
    <source>
        <dbReference type="EMBL" id="MDR7303869.1"/>
    </source>
</evidence>
<reference evidence="1" key="1">
    <citation type="submission" date="2023-07" db="EMBL/GenBank/DDBJ databases">
        <title>Sequencing the genomes of 1000 actinobacteria strains.</title>
        <authorList>
            <person name="Klenk H.-P."/>
        </authorList>
    </citation>
    <scope>NUCLEOTIDE SEQUENCE</scope>
    <source>
        <strain evidence="1">DSM 45977</strain>
    </source>
</reference>
<name>A0AAE3ZJ60_9ACTN</name>
<comment type="caution">
    <text evidence="1">The sequence shown here is derived from an EMBL/GenBank/DDBJ whole genome shotgun (WGS) entry which is preliminary data.</text>
</comment>
<keyword evidence="2" id="KW-1185">Reference proteome</keyword>